<dbReference type="Pfam" id="PF00999">
    <property type="entry name" value="Na_H_Exchanger"/>
    <property type="match status" value="1"/>
</dbReference>
<dbReference type="GO" id="GO:0098719">
    <property type="term" value="P:sodium ion import across plasma membrane"/>
    <property type="evidence" value="ECO:0007669"/>
    <property type="project" value="TreeGrafter"/>
</dbReference>
<dbReference type="WBParaSite" id="PTRK_0001272900.1">
    <property type="protein sequence ID" value="PTRK_0001272900.1"/>
    <property type="gene ID" value="PTRK_0001272900"/>
</dbReference>
<dbReference type="Proteomes" id="UP000038045">
    <property type="component" value="Unplaced"/>
</dbReference>
<evidence type="ECO:0000256" key="6">
    <source>
        <dbReference type="ARBA" id="ARBA00023065"/>
    </source>
</evidence>
<dbReference type="NCBIfam" id="TIGR00840">
    <property type="entry name" value="b_cpa1"/>
    <property type="match status" value="1"/>
</dbReference>
<evidence type="ECO:0000259" key="12">
    <source>
        <dbReference type="Pfam" id="PF00999"/>
    </source>
</evidence>
<evidence type="ECO:0000256" key="9">
    <source>
        <dbReference type="RuleBase" id="RU003722"/>
    </source>
</evidence>
<keyword evidence="5" id="KW-0915">Sodium</keyword>
<accession>A0A0N4ZVU6</accession>
<dbReference type="STRING" id="131310.A0A0N4ZVU6"/>
<feature type="transmembrane region" description="Helical" evidence="11">
    <location>
        <begin position="314"/>
        <end position="334"/>
    </location>
</feature>
<evidence type="ECO:0000256" key="8">
    <source>
        <dbReference type="ARBA" id="ARBA00023201"/>
    </source>
</evidence>
<dbReference type="PANTHER" id="PTHR10110:SF98">
    <property type="entry name" value="SODIUM_HYDROGEN EXCHANGER"/>
    <property type="match status" value="1"/>
</dbReference>
<evidence type="ECO:0000256" key="10">
    <source>
        <dbReference type="SAM" id="MobiDB-lite"/>
    </source>
</evidence>
<dbReference type="AlphaFoldDB" id="A0A0N4ZVU6"/>
<keyword evidence="6 9" id="KW-0406">Ion transport</keyword>
<feature type="transmembrane region" description="Helical" evidence="11">
    <location>
        <begin position="340"/>
        <end position="366"/>
    </location>
</feature>
<evidence type="ECO:0000256" key="2">
    <source>
        <dbReference type="ARBA" id="ARBA00022448"/>
    </source>
</evidence>
<dbReference type="PRINTS" id="PR01084">
    <property type="entry name" value="NAHEXCHNGR"/>
</dbReference>
<feature type="transmembrane region" description="Helical" evidence="11">
    <location>
        <begin position="224"/>
        <end position="248"/>
    </location>
</feature>
<name>A0A0N4ZVU6_PARTI</name>
<dbReference type="GO" id="GO:0051453">
    <property type="term" value="P:regulation of intracellular pH"/>
    <property type="evidence" value="ECO:0007669"/>
    <property type="project" value="TreeGrafter"/>
</dbReference>
<dbReference type="GO" id="GO:0015386">
    <property type="term" value="F:potassium:proton antiporter activity"/>
    <property type="evidence" value="ECO:0007669"/>
    <property type="project" value="TreeGrafter"/>
</dbReference>
<reference evidence="14" key="1">
    <citation type="submission" date="2017-02" db="UniProtKB">
        <authorList>
            <consortium name="WormBaseParasite"/>
        </authorList>
    </citation>
    <scope>IDENTIFICATION</scope>
</reference>
<proteinExistence type="inferred from homology"/>
<feature type="region of interest" description="Disordered" evidence="10">
    <location>
        <begin position="591"/>
        <end position="616"/>
    </location>
</feature>
<dbReference type="PANTHER" id="PTHR10110">
    <property type="entry name" value="SODIUM/HYDROGEN EXCHANGER"/>
    <property type="match status" value="1"/>
</dbReference>
<keyword evidence="8 9" id="KW-0739">Sodium transport</keyword>
<evidence type="ECO:0000256" key="5">
    <source>
        <dbReference type="ARBA" id="ARBA00023053"/>
    </source>
</evidence>
<sequence>MFNESEEIGEGDGSFHVFTIHWNEIKGPIEICWWLLLAGVAKIVFHLSSKYRTIIPDSASLIILGLIVGGFCKLFHVDDREYFLDFHTFFHFLLPPIIFDAGYFMPNKFLFYNITSVAIFAVIGTILNTAAIGGFLYLLDQFNIFSLHFSFFEIFTFASLISAVDPVAVLALFEELNVNSYLYIAIFGESLFNDGVSVVLFDIFSEFDEIGSGSLVAGDYVKAVILFPIAICGGLLIGIIYGIIVSWITRHSFKVKILNPVFIFIFPYMAYLTSELVGLSPILSIIACGMFMKQYTGENVGKNASTAIKYFIKMLAHISESVIYMFLGLSAVSLNYHWDAWFVISTLFICFVSRVIFVFLQCLVINPFRKNKFTLRQQVVMFYGGLRGCICYGMIQNIRDDVLAKDMFIAAVISEIFFSVFLQGITIRGLLTLLKIGPEEVVNNEWQEKNSLYGRIKRQYLDPLLKRYPPKYIYQSKETSDTSLYTDNKDIQTNDDININVSDEGTKKVNEQDDVIDKSGTQMKILNIFKRKKVRQFNDKDIKIIITNTANNETTEEAKILIEKIVEAYVVDHNVVKEITDKIASKLNENNLFTEGNPESDIEDDSLSAMRKRSSH</sequence>
<keyword evidence="2 9" id="KW-0813">Transport</keyword>
<dbReference type="GO" id="GO:0015385">
    <property type="term" value="F:sodium:proton antiporter activity"/>
    <property type="evidence" value="ECO:0007669"/>
    <property type="project" value="InterPro"/>
</dbReference>
<feature type="domain" description="Cation/H+ exchanger transmembrane" evidence="12">
    <location>
        <begin position="40"/>
        <end position="431"/>
    </location>
</feature>
<dbReference type="GO" id="GO:0005886">
    <property type="term" value="C:plasma membrane"/>
    <property type="evidence" value="ECO:0007669"/>
    <property type="project" value="TreeGrafter"/>
</dbReference>
<keyword evidence="9" id="KW-0050">Antiport</keyword>
<dbReference type="InterPro" id="IPR006153">
    <property type="entry name" value="Cation/H_exchanger_TM"/>
</dbReference>
<dbReference type="Gene3D" id="6.10.140.1330">
    <property type="match status" value="1"/>
</dbReference>
<evidence type="ECO:0000256" key="1">
    <source>
        <dbReference type="ARBA" id="ARBA00004141"/>
    </source>
</evidence>
<comment type="subcellular location">
    <subcellularLocation>
        <location evidence="1">Membrane</location>
        <topology evidence="1">Multi-pass membrane protein</topology>
    </subcellularLocation>
</comment>
<feature type="transmembrane region" description="Helical" evidence="11">
    <location>
        <begin position="378"/>
        <end position="395"/>
    </location>
</feature>
<protein>
    <recommendedName>
        <fullName evidence="9">Sodium/hydrogen exchanger</fullName>
    </recommendedName>
</protein>
<evidence type="ECO:0000313" key="14">
    <source>
        <dbReference type="WBParaSite" id="PTRK_0001272900.1"/>
    </source>
</evidence>
<keyword evidence="7 11" id="KW-0472">Membrane</keyword>
<feature type="transmembrane region" description="Helical" evidence="11">
    <location>
        <begin position="88"/>
        <end position="105"/>
    </location>
</feature>
<evidence type="ECO:0000256" key="11">
    <source>
        <dbReference type="SAM" id="Phobius"/>
    </source>
</evidence>
<organism evidence="13 14">
    <name type="scientific">Parastrongyloides trichosuri</name>
    <name type="common">Possum-specific nematode worm</name>
    <dbReference type="NCBI Taxonomy" id="131310"/>
    <lineage>
        <taxon>Eukaryota</taxon>
        <taxon>Metazoa</taxon>
        <taxon>Ecdysozoa</taxon>
        <taxon>Nematoda</taxon>
        <taxon>Chromadorea</taxon>
        <taxon>Rhabditida</taxon>
        <taxon>Tylenchina</taxon>
        <taxon>Panagrolaimomorpha</taxon>
        <taxon>Strongyloidoidea</taxon>
        <taxon>Strongyloididae</taxon>
        <taxon>Parastrongyloides</taxon>
    </lineage>
</organism>
<evidence type="ECO:0000313" key="13">
    <source>
        <dbReference type="Proteomes" id="UP000038045"/>
    </source>
</evidence>
<evidence type="ECO:0000256" key="4">
    <source>
        <dbReference type="ARBA" id="ARBA00022989"/>
    </source>
</evidence>
<feature type="transmembrane region" description="Helical" evidence="11">
    <location>
        <begin position="151"/>
        <end position="173"/>
    </location>
</feature>
<dbReference type="InterPro" id="IPR018422">
    <property type="entry name" value="Cation/H_exchanger_CPA1"/>
</dbReference>
<evidence type="ECO:0000256" key="3">
    <source>
        <dbReference type="ARBA" id="ARBA00022692"/>
    </source>
</evidence>
<keyword evidence="13" id="KW-1185">Reference proteome</keyword>
<dbReference type="InterPro" id="IPR004709">
    <property type="entry name" value="NaH_exchanger"/>
</dbReference>
<feature type="transmembrane region" description="Helical" evidence="11">
    <location>
        <begin position="407"/>
        <end position="427"/>
    </location>
</feature>
<keyword evidence="3 9" id="KW-0812">Transmembrane</keyword>
<comment type="similarity">
    <text evidence="9">Belongs to the monovalent cation:proton antiporter 1 (CPA1) transporter (TC 2.A.36) family.</text>
</comment>
<keyword evidence="4 11" id="KW-1133">Transmembrane helix</keyword>
<feature type="transmembrane region" description="Helical" evidence="11">
    <location>
        <begin position="117"/>
        <end position="139"/>
    </location>
</feature>
<evidence type="ECO:0000256" key="7">
    <source>
        <dbReference type="ARBA" id="ARBA00023136"/>
    </source>
</evidence>
<feature type="transmembrane region" description="Helical" evidence="11">
    <location>
        <begin position="59"/>
        <end position="76"/>
    </location>
</feature>